<dbReference type="PANTHER" id="PTHR43569:SF2">
    <property type="entry name" value="AMIDOHYDROLASE-RELATED DOMAIN-CONTAINING PROTEIN"/>
    <property type="match status" value="1"/>
</dbReference>
<dbReference type="GO" id="GO:0016787">
    <property type="term" value="F:hydrolase activity"/>
    <property type="evidence" value="ECO:0007669"/>
    <property type="project" value="UniProtKB-KW"/>
</dbReference>
<comment type="caution">
    <text evidence="3">The sequence shown here is derived from an EMBL/GenBank/DDBJ whole genome shotgun (WGS) entry which is preliminary data.</text>
</comment>
<dbReference type="SUPFAM" id="SSF51556">
    <property type="entry name" value="Metallo-dependent hydrolases"/>
    <property type="match status" value="1"/>
</dbReference>
<organism evidence="3 4">
    <name type="scientific">Flavobacterium akiainvivens</name>
    <dbReference type="NCBI Taxonomy" id="1202724"/>
    <lineage>
        <taxon>Bacteria</taxon>
        <taxon>Pseudomonadati</taxon>
        <taxon>Bacteroidota</taxon>
        <taxon>Flavobacteriia</taxon>
        <taxon>Flavobacteriales</taxon>
        <taxon>Flavobacteriaceae</taxon>
        <taxon>Flavobacterium</taxon>
    </lineage>
</organism>
<dbReference type="Pfam" id="PF04909">
    <property type="entry name" value="Amidohydro_2"/>
    <property type="match status" value="1"/>
</dbReference>
<dbReference type="InterPro" id="IPR006680">
    <property type="entry name" value="Amidohydro-rel"/>
</dbReference>
<proteinExistence type="inferred from homology"/>
<evidence type="ECO:0000259" key="2">
    <source>
        <dbReference type="Pfam" id="PF04909"/>
    </source>
</evidence>
<evidence type="ECO:0000313" key="4">
    <source>
        <dbReference type="Proteomes" id="UP000037755"/>
    </source>
</evidence>
<dbReference type="AlphaFoldDB" id="A0A0M8MKV5"/>
<protein>
    <submittedName>
        <fullName evidence="3">Amidohydrolase</fullName>
    </submittedName>
</protein>
<keyword evidence="3" id="KW-0378">Hydrolase</keyword>
<accession>A0A0M8MKV5</accession>
<dbReference type="Proteomes" id="UP000037755">
    <property type="component" value="Unassembled WGS sequence"/>
</dbReference>
<gene>
    <name evidence="3" type="ORF">AM493_08730</name>
</gene>
<sequence>MIDAHIHFWNYNPVRDAWITNDMNVIQRDFLPADVQGIFTENNIHGCVAVQADQSPAETDFLLKLAAENDFIKGVSGWIDLTAADIEQQLDAYKNEQKLKGFRHIAEGEPEGFLLRKDVLNSISHIGRHGYAYDILVKQHQLNDALSLSEKLPGQRLIIDHCAKPALRTGNLSTWKQQMKELALNPDIYCKLSGLLTEDHWHNCNEKQLKDCLDVIFENFGTNKILFGSDWPVMLLAGHYTQWKNLVQQYTSQFSQKEQDAVFSSNAITFYNL</sequence>
<dbReference type="InterPro" id="IPR052350">
    <property type="entry name" value="Metallo-dep_Lactonases"/>
</dbReference>
<dbReference type="STRING" id="1202724.AM493_08730"/>
<dbReference type="InterPro" id="IPR032466">
    <property type="entry name" value="Metal_Hydrolase"/>
</dbReference>
<dbReference type="PATRIC" id="fig|1202724.3.peg.1813"/>
<reference evidence="3 4" key="1">
    <citation type="submission" date="2015-08" db="EMBL/GenBank/DDBJ databases">
        <title>Whole genome sequence of Flavobacterium akiainvivens IK-1T, from decaying Wikstroemia oahuensis, an endemic Hawaiian shrub.</title>
        <authorList>
            <person name="Wan X."/>
            <person name="Hou S."/>
            <person name="Saito J."/>
            <person name="Donachie S."/>
        </authorList>
    </citation>
    <scope>NUCLEOTIDE SEQUENCE [LARGE SCALE GENOMIC DNA]</scope>
    <source>
        <strain evidence="3 4">IK-1</strain>
    </source>
</reference>
<keyword evidence="4" id="KW-1185">Reference proteome</keyword>
<evidence type="ECO:0000256" key="1">
    <source>
        <dbReference type="ARBA" id="ARBA00038310"/>
    </source>
</evidence>
<dbReference type="EMBL" id="LIYD01000005">
    <property type="protein sequence ID" value="KOS08271.1"/>
    <property type="molecule type" value="Genomic_DNA"/>
</dbReference>
<dbReference type="PANTHER" id="PTHR43569">
    <property type="entry name" value="AMIDOHYDROLASE"/>
    <property type="match status" value="1"/>
</dbReference>
<evidence type="ECO:0000313" key="3">
    <source>
        <dbReference type="EMBL" id="KOS08271.1"/>
    </source>
</evidence>
<name>A0A0M8MKV5_9FLAO</name>
<feature type="domain" description="Amidohydrolase-related" evidence="2">
    <location>
        <begin position="2"/>
        <end position="273"/>
    </location>
</feature>
<comment type="similarity">
    <text evidence="1">Belongs to the metallo-dependent hydrolases superfamily.</text>
</comment>
<dbReference type="Gene3D" id="3.20.20.140">
    <property type="entry name" value="Metal-dependent hydrolases"/>
    <property type="match status" value="1"/>
</dbReference>